<keyword evidence="10" id="KW-0732">Signal</keyword>
<dbReference type="InterPro" id="IPR039426">
    <property type="entry name" value="TonB-dep_rcpt-like"/>
</dbReference>
<evidence type="ECO:0000256" key="2">
    <source>
        <dbReference type="ARBA" id="ARBA00022448"/>
    </source>
</evidence>
<dbReference type="Gene3D" id="2.170.130.10">
    <property type="entry name" value="TonB-dependent receptor, plug domain"/>
    <property type="match status" value="1"/>
</dbReference>
<reference evidence="13" key="1">
    <citation type="journal article" date="2014" name="Int. J. Syst. Evol. Microbiol.">
        <title>Complete genome sequence of Corynebacterium casei LMG S-19264T (=DSM 44701T), isolated from a smear-ripened cheese.</title>
        <authorList>
            <consortium name="US DOE Joint Genome Institute (JGI-PGF)"/>
            <person name="Walter F."/>
            <person name="Albersmeier A."/>
            <person name="Kalinowski J."/>
            <person name="Ruckert C."/>
        </authorList>
    </citation>
    <scope>NUCLEOTIDE SEQUENCE</scope>
    <source>
        <strain evidence="13">CCM 8711</strain>
    </source>
</reference>
<dbReference type="EMBL" id="BMDO01000009">
    <property type="protein sequence ID" value="GGI51925.1"/>
    <property type="molecule type" value="Genomic_DNA"/>
</dbReference>
<dbReference type="PROSITE" id="PS52016">
    <property type="entry name" value="TONB_DEPENDENT_REC_3"/>
    <property type="match status" value="1"/>
</dbReference>
<feature type="signal peptide" evidence="10">
    <location>
        <begin position="1"/>
        <end position="35"/>
    </location>
</feature>
<dbReference type="InterPro" id="IPR008969">
    <property type="entry name" value="CarboxyPept-like_regulatory"/>
</dbReference>
<evidence type="ECO:0000256" key="3">
    <source>
        <dbReference type="ARBA" id="ARBA00022452"/>
    </source>
</evidence>
<evidence type="ECO:0000313" key="13">
    <source>
        <dbReference type="EMBL" id="GGI51925.1"/>
    </source>
</evidence>
<comment type="similarity">
    <text evidence="8 9">Belongs to the TonB-dependent receptor family.</text>
</comment>
<evidence type="ECO:0000256" key="8">
    <source>
        <dbReference type="PROSITE-ProRule" id="PRU01360"/>
    </source>
</evidence>
<feature type="chain" id="PRO_5036885319" evidence="10">
    <location>
        <begin position="36"/>
        <end position="993"/>
    </location>
</feature>
<dbReference type="NCBIfam" id="TIGR04056">
    <property type="entry name" value="OMP_RagA_SusC"/>
    <property type="match status" value="1"/>
</dbReference>
<reference evidence="13" key="2">
    <citation type="submission" date="2020-09" db="EMBL/GenBank/DDBJ databases">
        <authorList>
            <person name="Sun Q."/>
            <person name="Sedlacek I."/>
        </authorList>
    </citation>
    <scope>NUCLEOTIDE SEQUENCE</scope>
    <source>
        <strain evidence="13">CCM 8711</strain>
    </source>
</reference>
<evidence type="ECO:0000259" key="12">
    <source>
        <dbReference type="Pfam" id="PF07715"/>
    </source>
</evidence>
<dbReference type="Gene3D" id="2.60.40.1120">
    <property type="entry name" value="Carboxypeptidase-like, regulatory domain"/>
    <property type="match status" value="1"/>
</dbReference>
<dbReference type="InterPro" id="IPR037066">
    <property type="entry name" value="Plug_dom_sf"/>
</dbReference>
<dbReference type="SUPFAM" id="SSF49464">
    <property type="entry name" value="Carboxypeptidase regulatory domain-like"/>
    <property type="match status" value="1"/>
</dbReference>
<accession>A0A917JA60</accession>
<keyword evidence="3 8" id="KW-1134">Transmembrane beta strand</keyword>
<dbReference type="NCBIfam" id="TIGR04057">
    <property type="entry name" value="SusC_RagA_signa"/>
    <property type="match status" value="1"/>
</dbReference>
<dbReference type="InterPro" id="IPR000531">
    <property type="entry name" value="Beta-barrel_TonB"/>
</dbReference>
<feature type="domain" description="TonB-dependent receptor-like beta-barrel" evidence="11">
    <location>
        <begin position="390"/>
        <end position="951"/>
    </location>
</feature>
<name>A0A917JA60_9SPHI</name>
<dbReference type="InterPro" id="IPR023997">
    <property type="entry name" value="TonB-dep_OMP_SusC/RagA_CS"/>
</dbReference>
<comment type="subcellular location">
    <subcellularLocation>
        <location evidence="1 8">Cell outer membrane</location>
        <topology evidence="1 8">Multi-pass membrane protein</topology>
    </subcellularLocation>
</comment>
<evidence type="ECO:0000256" key="10">
    <source>
        <dbReference type="SAM" id="SignalP"/>
    </source>
</evidence>
<comment type="caution">
    <text evidence="13">The sequence shown here is derived from an EMBL/GenBank/DDBJ whole genome shotgun (WGS) entry which is preliminary data.</text>
</comment>
<keyword evidence="6 8" id="KW-0472">Membrane</keyword>
<dbReference type="Pfam" id="PF00593">
    <property type="entry name" value="TonB_dep_Rec_b-barrel"/>
    <property type="match status" value="1"/>
</dbReference>
<dbReference type="GO" id="GO:0009279">
    <property type="term" value="C:cell outer membrane"/>
    <property type="evidence" value="ECO:0007669"/>
    <property type="project" value="UniProtKB-SubCell"/>
</dbReference>
<keyword evidence="14" id="KW-1185">Reference proteome</keyword>
<dbReference type="InterPro" id="IPR036942">
    <property type="entry name" value="Beta-barrel_TonB_sf"/>
</dbReference>
<dbReference type="Proteomes" id="UP000662074">
    <property type="component" value="Unassembled WGS sequence"/>
</dbReference>
<dbReference type="InterPro" id="IPR023996">
    <property type="entry name" value="TonB-dep_OMP_SusC/RagA"/>
</dbReference>
<keyword evidence="2 8" id="KW-0813">Transport</keyword>
<gene>
    <name evidence="13" type="ORF">GCM10011425_31370</name>
</gene>
<dbReference type="Pfam" id="PF07715">
    <property type="entry name" value="Plug"/>
    <property type="match status" value="1"/>
</dbReference>
<dbReference type="Gene3D" id="2.40.170.20">
    <property type="entry name" value="TonB-dependent receptor, beta-barrel domain"/>
    <property type="match status" value="1"/>
</dbReference>
<dbReference type="SUPFAM" id="SSF56935">
    <property type="entry name" value="Porins"/>
    <property type="match status" value="1"/>
</dbReference>
<sequence length="993" mass="108684">MKKLYNDFFRLAKTNGNWKYLLLLIIFAVATPALAQVRTISGTVTDEKNESLPGVTVSAKSGGSTLTDVEGKFTIRVSGPAEVLRITMLSFVEQTITVGNNTNIAVTLQPDLKQLKDVVVIGYGTSSKKDLTGSITTVKADEFNVGVITTPAQLLQGKVAGLNVTKSGDPNQQPTVLLRGPSTLRTGAQTPFYVIDGVPGANIDILAPADIESIDVAKDASATAIYGSRAANGVIFVTTRRSKVGQNRLTYSAYAATEAVSKHIDMLSGNELRDYLKSNGQTLVPLLNDDGSNTNWQDLALRRSYSQNHNLSYGGATSNAEFGVSVNYLKNNGILKNTSLERTILKGYINQRFFDNHLKLNLTLTNSQSKNNDVPQAQILPGILFYLPTVSPFNADGTYKENYGRTGSGTLNPLSLIDNNFTKTERNLSLINGSVQVDILRGLKFTVNGSLQREQSNVNQYFNSASGLAVNFGGRASRNSNVDKNTVVEGFFNYDREFGSHSIKLLAGHSYQQNRINDGFGVATQTFSNDNLTYFNLSLSNPTSLSQVPFGTSTISTLRILSYYGRAQYQYKKRYLFQASLREDGSSAFGVNNRWGLFPAVSGAWQIIEEDFMKKLTAVSDLKLRVGYGVSGNSEGFNAFTSILVFGNNSKFLYNGNITNALGPVRNDAANLKWESTATTNFGLDFGFLKDRITGSVDYYIKKTSDLIANYNVSTTQYYFNTIDANVGDIKNSGIELVLNAKAVSGKNFKWSTSINLAHNKNVVEKLSNEIYTLNFLQTSQLGGKGQSGNYSQIIQPGSPIGTFNLWHYLGKNEKGVSTYQKADGSVTAAQPLTTDQMVAGNAQPKLVYGFSNTFNYKNFDLNFLVRGVLGNKILNATLANLNNPVDSKIQNIPRFTLGESYNDINGYLISDRFLESGSYLRLDNATLGYSIKPKVKSIKNIRLYVSGNNLFVITKYKGIDPEINIGGDTPGVDNNNFYPKTRTFIFGVNASF</sequence>
<evidence type="ECO:0000256" key="7">
    <source>
        <dbReference type="ARBA" id="ARBA00023237"/>
    </source>
</evidence>
<keyword evidence="4 8" id="KW-0812">Transmembrane</keyword>
<evidence type="ECO:0000259" key="11">
    <source>
        <dbReference type="Pfam" id="PF00593"/>
    </source>
</evidence>
<dbReference type="RefSeq" id="WP_188418032.1">
    <property type="nucleotide sequence ID" value="NZ_BMDO01000009.1"/>
</dbReference>
<dbReference type="AlphaFoldDB" id="A0A917JA60"/>
<evidence type="ECO:0000256" key="1">
    <source>
        <dbReference type="ARBA" id="ARBA00004571"/>
    </source>
</evidence>
<evidence type="ECO:0000256" key="6">
    <source>
        <dbReference type="ARBA" id="ARBA00023136"/>
    </source>
</evidence>
<keyword evidence="7 8" id="KW-0998">Cell outer membrane</keyword>
<evidence type="ECO:0000256" key="9">
    <source>
        <dbReference type="RuleBase" id="RU003357"/>
    </source>
</evidence>
<feature type="domain" description="TonB-dependent receptor plug" evidence="12">
    <location>
        <begin position="128"/>
        <end position="234"/>
    </location>
</feature>
<organism evidence="13 14">
    <name type="scientific">Mucilaginibacter galii</name>
    <dbReference type="NCBI Taxonomy" id="2005073"/>
    <lineage>
        <taxon>Bacteria</taxon>
        <taxon>Pseudomonadati</taxon>
        <taxon>Bacteroidota</taxon>
        <taxon>Sphingobacteriia</taxon>
        <taxon>Sphingobacteriales</taxon>
        <taxon>Sphingobacteriaceae</taxon>
        <taxon>Mucilaginibacter</taxon>
    </lineage>
</organism>
<evidence type="ECO:0000256" key="4">
    <source>
        <dbReference type="ARBA" id="ARBA00022692"/>
    </source>
</evidence>
<dbReference type="InterPro" id="IPR012910">
    <property type="entry name" value="Plug_dom"/>
</dbReference>
<evidence type="ECO:0000313" key="14">
    <source>
        <dbReference type="Proteomes" id="UP000662074"/>
    </source>
</evidence>
<dbReference type="Pfam" id="PF13715">
    <property type="entry name" value="CarbopepD_reg_2"/>
    <property type="match status" value="1"/>
</dbReference>
<keyword evidence="5 9" id="KW-0798">TonB box</keyword>
<proteinExistence type="inferred from homology"/>
<protein>
    <submittedName>
        <fullName evidence="13">SusC/RagA family TonB-linked outer membrane protein</fullName>
    </submittedName>
</protein>
<evidence type="ECO:0000256" key="5">
    <source>
        <dbReference type="ARBA" id="ARBA00023077"/>
    </source>
</evidence>